<keyword evidence="2" id="KW-1185">Reference proteome</keyword>
<dbReference type="EMBL" id="BMAO01025018">
    <property type="protein sequence ID" value="GFQ99548.1"/>
    <property type="molecule type" value="Genomic_DNA"/>
</dbReference>
<organism evidence="1 2">
    <name type="scientific">Trichonephila clavata</name>
    <name type="common">Joro spider</name>
    <name type="synonym">Nephila clavata</name>
    <dbReference type="NCBI Taxonomy" id="2740835"/>
    <lineage>
        <taxon>Eukaryota</taxon>
        <taxon>Metazoa</taxon>
        <taxon>Ecdysozoa</taxon>
        <taxon>Arthropoda</taxon>
        <taxon>Chelicerata</taxon>
        <taxon>Arachnida</taxon>
        <taxon>Araneae</taxon>
        <taxon>Araneomorphae</taxon>
        <taxon>Entelegynae</taxon>
        <taxon>Araneoidea</taxon>
        <taxon>Nephilidae</taxon>
        <taxon>Trichonephila</taxon>
    </lineage>
</organism>
<dbReference type="Proteomes" id="UP000887116">
    <property type="component" value="Unassembled WGS sequence"/>
</dbReference>
<comment type="caution">
    <text evidence="1">The sequence shown here is derived from an EMBL/GenBank/DDBJ whole genome shotgun (WGS) entry which is preliminary data.</text>
</comment>
<sequence>MPKRKCSLNVSLEAKYPFIRQINTPSEVRCEKCCTEFSVSHSGAGNIEQHSKSEKHKNANRAAFSSSSVLNFFKKLDKPTSKDIDIDMVESVWAYHTIHENQSFRYNDCASKLIQSCFEPKFSCARANSEAIVVNVLKPTAMND</sequence>
<proteinExistence type="predicted"/>
<accession>A0A8X6GB41</accession>
<reference evidence="1" key="1">
    <citation type="submission" date="2020-07" db="EMBL/GenBank/DDBJ databases">
        <title>Multicomponent nature underlies the extraordinary mechanical properties of spider dragline silk.</title>
        <authorList>
            <person name="Kono N."/>
            <person name="Nakamura H."/>
            <person name="Mori M."/>
            <person name="Yoshida Y."/>
            <person name="Ohtoshi R."/>
            <person name="Malay A.D."/>
            <person name="Moran D.A.P."/>
            <person name="Tomita M."/>
            <person name="Numata K."/>
            <person name="Arakawa K."/>
        </authorList>
    </citation>
    <scope>NUCLEOTIDE SEQUENCE</scope>
</reference>
<gene>
    <name evidence="1" type="primary">EVAR_66578_1</name>
    <name evidence="1" type="ORF">TNCT_524701</name>
</gene>
<protein>
    <submittedName>
        <fullName evidence="1">Uncharacterized protein</fullName>
    </submittedName>
</protein>
<evidence type="ECO:0000313" key="1">
    <source>
        <dbReference type="EMBL" id="GFQ99548.1"/>
    </source>
</evidence>
<dbReference type="OrthoDB" id="6434586at2759"/>
<dbReference type="AlphaFoldDB" id="A0A8X6GB41"/>
<evidence type="ECO:0000313" key="2">
    <source>
        <dbReference type="Proteomes" id="UP000887116"/>
    </source>
</evidence>
<name>A0A8X6GB41_TRICU</name>